<dbReference type="InterPro" id="IPR016147">
    <property type="entry name" value="Pili_assmbl_chaperone_N"/>
</dbReference>
<dbReference type="STRING" id="1219383.SAMN05421733_104209"/>
<dbReference type="PANTHER" id="PTHR30251:SF4">
    <property type="entry name" value="SLR1668 PROTEIN"/>
    <property type="match status" value="1"/>
</dbReference>
<evidence type="ECO:0000256" key="1">
    <source>
        <dbReference type="SAM" id="SignalP"/>
    </source>
</evidence>
<feature type="signal peptide" evidence="1">
    <location>
        <begin position="1"/>
        <end position="26"/>
    </location>
</feature>
<keyword evidence="1" id="KW-0732">Signal</keyword>
<name>A0A1G6H9Q2_9GAMM</name>
<dbReference type="EMBL" id="FMYL01000004">
    <property type="protein sequence ID" value="SDB90992.1"/>
    <property type="molecule type" value="Genomic_DNA"/>
</dbReference>
<dbReference type="PANTHER" id="PTHR30251">
    <property type="entry name" value="PILUS ASSEMBLY CHAPERONE"/>
    <property type="match status" value="1"/>
</dbReference>
<dbReference type="InterPro" id="IPR013783">
    <property type="entry name" value="Ig-like_fold"/>
</dbReference>
<reference evidence="4" key="1">
    <citation type="submission" date="2016-09" db="EMBL/GenBank/DDBJ databases">
        <authorList>
            <person name="Varghese N."/>
            <person name="Submissions S."/>
        </authorList>
    </citation>
    <scope>NUCLEOTIDE SEQUENCE [LARGE SCALE GENOMIC DNA]</scope>
    <source>
        <strain evidence="4">ANC 4422</strain>
    </source>
</reference>
<proteinExistence type="predicted"/>
<dbReference type="SUPFAM" id="SSF49354">
    <property type="entry name" value="PapD-like"/>
    <property type="match status" value="1"/>
</dbReference>
<dbReference type="RefSeq" id="WP_092747629.1">
    <property type="nucleotide sequence ID" value="NZ_FMYL01000004.1"/>
</dbReference>
<dbReference type="InterPro" id="IPR008962">
    <property type="entry name" value="PapD-like_sf"/>
</dbReference>
<evidence type="ECO:0000259" key="2">
    <source>
        <dbReference type="Pfam" id="PF00345"/>
    </source>
</evidence>
<dbReference type="Gene3D" id="2.60.40.10">
    <property type="entry name" value="Immunoglobulins"/>
    <property type="match status" value="1"/>
</dbReference>
<dbReference type="AlphaFoldDB" id="A0A1G6H9Q2"/>
<dbReference type="GO" id="GO:0030288">
    <property type="term" value="C:outer membrane-bounded periplasmic space"/>
    <property type="evidence" value="ECO:0007669"/>
    <property type="project" value="InterPro"/>
</dbReference>
<feature type="chain" id="PRO_5017337676" evidence="1">
    <location>
        <begin position="27"/>
        <end position="240"/>
    </location>
</feature>
<dbReference type="Proteomes" id="UP000242501">
    <property type="component" value="Unassembled WGS sequence"/>
</dbReference>
<keyword evidence="4" id="KW-1185">Reference proteome</keyword>
<feature type="domain" description="Pili assembly chaperone N-terminal" evidence="2">
    <location>
        <begin position="29"/>
        <end position="146"/>
    </location>
</feature>
<evidence type="ECO:0000313" key="3">
    <source>
        <dbReference type="EMBL" id="SDB90992.1"/>
    </source>
</evidence>
<organism evidence="3 4">
    <name type="scientific">Acinetobacter boissieri</name>
    <dbReference type="NCBI Taxonomy" id="1219383"/>
    <lineage>
        <taxon>Bacteria</taxon>
        <taxon>Pseudomonadati</taxon>
        <taxon>Pseudomonadota</taxon>
        <taxon>Gammaproteobacteria</taxon>
        <taxon>Moraxellales</taxon>
        <taxon>Moraxellaceae</taxon>
        <taxon>Acinetobacter</taxon>
    </lineage>
</organism>
<dbReference type="InterPro" id="IPR050643">
    <property type="entry name" value="Periplasmic_pilus_chap"/>
</dbReference>
<sequence length="240" mass="26902">MLKHRLAVLSKAVVCLFTIYPLASFAASLRISPTTIEFQSTQNSQTLSVFNESSESTALQARVFKWTQDHGKDVLVPTNDVVVSPPVTNLVANSSYNYRVVHLDKTPVKDEKSYRLILDEIPKPTDSRKISQGLTVLMRISLPVFISNPDSQLKLAWKIEQRDNKPVLTVINQGGLRSLLTDVKLIDATTQKEYMLQIGTVNGYILAGNEKSYAIARDFVFDPTHQYHLQLNVNGKATRL</sequence>
<protein>
    <submittedName>
        <fullName evidence="3">Fimbrial chaperone protein</fullName>
    </submittedName>
</protein>
<dbReference type="Pfam" id="PF00345">
    <property type="entry name" value="PapD_N"/>
    <property type="match status" value="1"/>
</dbReference>
<dbReference type="OrthoDB" id="511700at2"/>
<gene>
    <name evidence="3" type="ORF">SAMN05421733_104209</name>
</gene>
<evidence type="ECO:0000313" key="4">
    <source>
        <dbReference type="Proteomes" id="UP000242501"/>
    </source>
</evidence>
<accession>A0A1G6H9Q2</accession>
<dbReference type="GO" id="GO:0071555">
    <property type="term" value="P:cell wall organization"/>
    <property type="evidence" value="ECO:0007669"/>
    <property type="project" value="InterPro"/>
</dbReference>